<evidence type="ECO:0000259" key="3">
    <source>
        <dbReference type="PROSITE" id="PS51094"/>
    </source>
</evidence>
<proteinExistence type="predicted"/>
<comment type="caution">
    <text evidence="4">The sequence shown here is derived from an EMBL/GenBank/DDBJ whole genome shotgun (WGS) entry which is preliminary data.</text>
</comment>
<dbReference type="AlphaFoldDB" id="A0A7C4MMG1"/>
<evidence type="ECO:0000256" key="2">
    <source>
        <dbReference type="ARBA" id="ARBA00022679"/>
    </source>
</evidence>
<dbReference type="CDD" id="cd00211">
    <property type="entry name" value="PTS_IIA_fru"/>
    <property type="match status" value="1"/>
</dbReference>
<dbReference type="PROSITE" id="PS00372">
    <property type="entry name" value="PTS_EIIA_TYPE_2_HIS"/>
    <property type="match status" value="1"/>
</dbReference>
<comment type="subcellular location">
    <subcellularLocation>
        <location evidence="1">Cytoplasm</location>
    </subcellularLocation>
</comment>
<dbReference type="Pfam" id="PF00359">
    <property type="entry name" value="PTS_EIIA_2"/>
    <property type="match status" value="1"/>
</dbReference>
<keyword evidence="4" id="KW-0762">Sugar transport</keyword>
<dbReference type="InterPro" id="IPR002178">
    <property type="entry name" value="PTS_EIIA_type-2_dom"/>
</dbReference>
<gene>
    <name evidence="4" type="ORF">ENS29_04715</name>
</gene>
<feature type="domain" description="PTS EIIA type-2" evidence="3">
    <location>
        <begin position="5"/>
        <end position="148"/>
    </location>
</feature>
<dbReference type="InterPro" id="IPR051541">
    <property type="entry name" value="PTS_SugarTrans_NitroReg"/>
</dbReference>
<dbReference type="Gene3D" id="3.40.930.10">
    <property type="entry name" value="Mannitol-specific EII, Chain A"/>
    <property type="match status" value="1"/>
</dbReference>
<name>A0A7C4MMG1_9BACT</name>
<dbReference type="SUPFAM" id="SSF55804">
    <property type="entry name" value="Phoshotransferase/anion transport protein"/>
    <property type="match status" value="1"/>
</dbReference>
<keyword evidence="2" id="KW-0808">Transferase</keyword>
<keyword evidence="4" id="KW-0813">Transport</keyword>
<accession>A0A7C4MMG1</accession>
<dbReference type="EMBL" id="DSUH01000105">
    <property type="protein sequence ID" value="HGU32141.1"/>
    <property type="molecule type" value="Genomic_DNA"/>
</dbReference>
<organism evidence="4">
    <name type="scientific">Desulfatirhabdium butyrativorans</name>
    <dbReference type="NCBI Taxonomy" id="340467"/>
    <lineage>
        <taxon>Bacteria</taxon>
        <taxon>Pseudomonadati</taxon>
        <taxon>Thermodesulfobacteriota</taxon>
        <taxon>Desulfobacteria</taxon>
        <taxon>Desulfobacterales</taxon>
        <taxon>Desulfatirhabdiaceae</taxon>
        <taxon>Desulfatirhabdium</taxon>
    </lineage>
</organism>
<evidence type="ECO:0000256" key="1">
    <source>
        <dbReference type="ARBA" id="ARBA00004496"/>
    </source>
</evidence>
<dbReference type="PANTHER" id="PTHR47738">
    <property type="entry name" value="PTS SYSTEM FRUCTOSE-LIKE EIIA COMPONENT-RELATED"/>
    <property type="match status" value="1"/>
</dbReference>
<dbReference type="PROSITE" id="PS51094">
    <property type="entry name" value="PTS_EIIA_TYPE_2"/>
    <property type="match status" value="1"/>
</dbReference>
<reference evidence="4" key="1">
    <citation type="journal article" date="2020" name="mSystems">
        <title>Genome- and Community-Level Interaction Insights into Carbon Utilization and Element Cycling Functions of Hydrothermarchaeota in Hydrothermal Sediment.</title>
        <authorList>
            <person name="Zhou Z."/>
            <person name="Liu Y."/>
            <person name="Xu W."/>
            <person name="Pan J."/>
            <person name="Luo Z.H."/>
            <person name="Li M."/>
        </authorList>
    </citation>
    <scope>NUCLEOTIDE SEQUENCE [LARGE SCALE GENOMIC DNA]</scope>
    <source>
        <strain evidence="4">SpSt-477</strain>
    </source>
</reference>
<dbReference type="InterPro" id="IPR016152">
    <property type="entry name" value="PTrfase/Anion_transptr"/>
</dbReference>
<sequence>MKLSDVIRTETILMNLAAKEKVSVIQELAEPAAKTGNVRLEEMIRVILERERLGSTGIGKGIAIPHGKLKALQEPMLGFGISRNGVDFDSIDGLPVHLFFLLITPENAPGIHIKLLSQLARMMKNELVKNRLLQAQDAGQVIDILRAEEEPNP</sequence>
<protein>
    <submittedName>
        <fullName evidence="4">PTS sugar transporter subunit IIA</fullName>
    </submittedName>
</protein>
<dbReference type="FunFam" id="3.40.930.10:FF:000009">
    <property type="entry name" value="PTS system, fructose specific IIABC component"/>
    <property type="match status" value="1"/>
</dbReference>
<dbReference type="GO" id="GO:0016740">
    <property type="term" value="F:transferase activity"/>
    <property type="evidence" value="ECO:0007669"/>
    <property type="project" value="UniProtKB-KW"/>
</dbReference>
<dbReference type="GO" id="GO:0005737">
    <property type="term" value="C:cytoplasm"/>
    <property type="evidence" value="ECO:0007669"/>
    <property type="project" value="UniProtKB-SubCell"/>
</dbReference>
<evidence type="ECO:0000313" key="4">
    <source>
        <dbReference type="EMBL" id="HGU32141.1"/>
    </source>
</evidence>